<sequence length="107" mass="12446">MAVVNFKIPSAWDQNRPKFDGETTSSLKNFLRNMEAVCTSGGITDEQKQKEKLLEYLDHAELREQWERLPVFAASKTYSDWKKEILQLYPEIEDMMLGSVSKLKEIC</sequence>
<comment type="caution">
    <text evidence="1">The sequence shown here is derived from an EMBL/GenBank/DDBJ whole genome shotgun (WGS) entry which is preliminary data.</text>
</comment>
<gene>
    <name evidence="1" type="ORF">DFH08DRAFT_687265</name>
</gene>
<accession>A0AAD7AGG5</accession>
<evidence type="ECO:0000313" key="1">
    <source>
        <dbReference type="EMBL" id="KAJ7358039.1"/>
    </source>
</evidence>
<dbReference type="AlphaFoldDB" id="A0AAD7AGG5"/>
<reference evidence="1" key="1">
    <citation type="submission" date="2023-03" db="EMBL/GenBank/DDBJ databases">
        <title>Massive genome expansion in bonnet fungi (Mycena s.s.) driven by repeated elements and novel gene families across ecological guilds.</title>
        <authorList>
            <consortium name="Lawrence Berkeley National Laboratory"/>
            <person name="Harder C.B."/>
            <person name="Miyauchi S."/>
            <person name="Viragh M."/>
            <person name="Kuo A."/>
            <person name="Thoen E."/>
            <person name="Andreopoulos B."/>
            <person name="Lu D."/>
            <person name="Skrede I."/>
            <person name="Drula E."/>
            <person name="Henrissat B."/>
            <person name="Morin E."/>
            <person name="Kohler A."/>
            <person name="Barry K."/>
            <person name="LaButti K."/>
            <person name="Morin E."/>
            <person name="Salamov A."/>
            <person name="Lipzen A."/>
            <person name="Mereny Z."/>
            <person name="Hegedus B."/>
            <person name="Baldrian P."/>
            <person name="Stursova M."/>
            <person name="Weitz H."/>
            <person name="Taylor A."/>
            <person name="Grigoriev I.V."/>
            <person name="Nagy L.G."/>
            <person name="Martin F."/>
            <person name="Kauserud H."/>
        </authorList>
    </citation>
    <scope>NUCLEOTIDE SEQUENCE</scope>
    <source>
        <strain evidence="1">CBHHK002</strain>
    </source>
</reference>
<dbReference type="Proteomes" id="UP001218218">
    <property type="component" value="Unassembled WGS sequence"/>
</dbReference>
<protein>
    <submittedName>
        <fullName evidence="1">Uncharacterized protein</fullName>
    </submittedName>
</protein>
<evidence type="ECO:0000313" key="2">
    <source>
        <dbReference type="Proteomes" id="UP001218218"/>
    </source>
</evidence>
<name>A0AAD7AGG5_9AGAR</name>
<dbReference type="EMBL" id="JARIHO010000007">
    <property type="protein sequence ID" value="KAJ7358039.1"/>
    <property type="molecule type" value="Genomic_DNA"/>
</dbReference>
<organism evidence="1 2">
    <name type="scientific">Mycena albidolilacea</name>
    <dbReference type="NCBI Taxonomy" id="1033008"/>
    <lineage>
        <taxon>Eukaryota</taxon>
        <taxon>Fungi</taxon>
        <taxon>Dikarya</taxon>
        <taxon>Basidiomycota</taxon>
        <taxon>Agaricomycotina</taxon>
        <taxon>Agaricomycetes</taxon>
        <taxon>Agaricomycetidae</taxon>
        <taxon>Agaricales</taxon>
        <taxon>Marasmiineae</taxon>
        <taxon>Mycenaceae</taxon>
        <taxon>Mycena</taxon>
    </lineage>
</organism>
<proteinExistence type="predicted"/>
<keyword evidence="2" id="KW-1185">Reference proteome</keyword>